<keyword evidence="2" id="KW-1185">Reference proteome</keyword>
<reference evidence="1" key="1">
    <citation type="submission" date="2022-02" db="EMBL/GenBank/DDBJ databases">
        <title>Plant Genome Project.</title>
        <authorList>
            <person name="Zhang R.-G."/>
        </authorList>
    </citation>
    <scope>NUCLEOTIDE SEQUENCE</scope>
    <source>
        <strain evidence="1">AT1</strain>
    </source>
</reference>
<sequence>MQPDNPIDFPRLPSRRCGYQSPLPTGFHRLLPGYPKDTHRIRYITYPSNE</sequence>
<dbReference type="EMBL" id="CM046398">
    <property type="protein sequence ID" value="KAI8529954.1"/>
    <property type="molecule type" value="Genomic_DNA"/>
</dbReference>
<name>A0ACC0LNN1_RHOML</name>
<proteinExistence type="predicted"/>
<protein>
    <submittedName>
        <fullName evidence="1">Uncharacterized protein</fullName>
    </submittedName>
</protein>
<evidence type="ECO:0000313" key="2">
    <source>
        <dbReference type="Proteomes" id="UP001062846"/>
    </source>
</evidence>
<dbReference type="Proteomes" id="UP001062846">
    <property type="component" value="Chromosome 11"/>
</dbReference>
<evidence type="ECO:0000313" key="1">
    <source>
        <dbReference type="EMBL" id="KAI8529954.1"/>
    </source>
</evidence>
<organism evidence="1 2">
    <name type="scientific">Rhododendron molle</name>
    <name type="common">Chinese azalea</name>
    <name type="synonym">Azalea mollis</name>
    <dbReference type="NCBI Taxonomy" id="49168"/>
    <lineage>
        <taxon>Eukaryota</taxon>
        <taxon>Viridiplantae</taxon>
        <taxon>Streptophyta</taxon>
        <taxon>Embryophyta</taxon>
        <taxon>Tracheophyta</taxon>
        <taxon>Spermatophyta</taxon>
        <taxon>Magnoliopsida</taxon>
        <taxon>eudicotyledons</taxon>
        <taxon>Gunneridae</taxon>
        <taxon>Pentapetalae</taxon>
        <taxon>asterids</taxon>
        <taxon>Ericales</taxon>
        <taxon>Ericaceae</taxon>
        <taxon>Ericoideae</taxon>
        <taxon>Rhodoreae</taxon>
        <taxon>Rhododendron</taxon>
    </lineage>
</organism>
<accession>A0ACC0LNN1</accession>
<comment type="caution">
    <text evidence="1">The sequence shown here is derived from an EMBL/GenBank/DDBJ whole genome shotgun (WGS) entry which is preliminary data.</text>
</comment>
<gene>
    <name evidence="1" type="ORF">RHMOL_Rhmol11G0016100</name>
</gene>